<protein>
    <submittedName>
        <fullName evidence="1">Uncharacterized protein</fullName>
    </submittedName>
</protein>
<keyword evidence="2" id="KW-1185">Reference proteome</keyword>
<reference evidence="1" key="1">
    <citation type="submission" date="2023-10" db="EMBL/GenBank/DDBJ databases">
        <authorList>
            <person name="Chen Y."/>
            <person name="Shah S."/>
            <person name="Dougan E. K."/>
            <person name="Thang M."/>
            <person name="Chan C."/>
        </authorList>
    </citation>
    <scope>NUCLEOTIDE SEQUENCE [LARGE SCALE GENOMIC DNA]</scope>
</reference>
<evidence type="ECO:0000313" key="1">
    <source>
        <dbReference type="EMBL" id="CAK0881056.1"/>
    </source>
</evidence>
<gene>
    <name evidence="1" type="ORF">PCOR1329_LOCUS64005</name>
</gene>
<dbReference type="EMBL" id="CAUYUJ010018146">
    <property type="protein sequence ID" value="CAK0881056.1"/>
    <property type="molecule type" value="Genomic_DNA"/>
</dbReference>
<evidence type="ECO:0000313" key="2">
    <source>
        <dbReference type="Proteomes" id="UP001189429"/>
    </source>
</evidence>
<dbReference type="Proteomes" id="UP001189429">
    <property type="component" value="Unassembled WGS sequence"/>
</dbReference>
<sequence length="128" mass="14497">MQRTRRRMRRVSQWRILWRASGAREPESDMAAGANLSCYPTVSPVRSPWTFGEHETEVARTTPADRQAPLCNMLFWNSDIPFASGDDRQANAMQPAQLRSSTARRTQVQIDCTPREGSLNCTSTTPRV</sequence>
<name>A0ABN9W4P8_9DINO</name>
<proteinExistence type="predicted"/>
<comment type="caution">
    <text evidence="1">The sequence shown here is derived from an EMBL/GenBank/DDBJ whole genome shotgun (WGS) entry which is preliminary data.</text>
</comment>
<organism evidence="1 2">
    <name type="scientific">Prorocentrum cordatum</name>
    <dbReference type="NCBI Taxonomy" id="2364126"/>
    <lineage>
        <taxon>Eukaryota</taxon>
        <taxon>Sar</taxon>
        <taxon>Alveolata</taxon>
        <taxon>Dinophyceae</taxon>
        <taxon>Prorocentrales</taxon>
        <taxon>Prorocentraceae</taxon>
        <taxon>Prorocentrum</taxon>
    </lineage>
</organism>
<accession>A0ABN9W4P8</accession>